<dbReference type="EMBL" id="JBHRZH010000020">
    <property type="protein sequence ID" value="MFC3763754.1"/>
    <property type="molecule type" value="Genomic_DNA"/>
</dbReference>
<dbReference type="GO" id="GO:0016798">
    <property type="term" value="F:hydrolase activity, acting on glycosyl bonds"/>
    <property type="evidence" value="ECO:0007669"/>
    <property type="project" value="UniProtKB-KW"/>
</dbReference>
<keyword evidence="1" id="KW-0378">Hydrolase</keyword>
<gene>
    <name evidence="1" type="ORF">ACFOUW_23145</name>
</gene>
<sequence length="368" mass="39885">MPAERPYCEVESLEHFDALVAHGARSMRGWHLQSIDLTDRSEVLSKLDAAGALFLGCAMDERAERLVRRHGGLVFPTLPDIGFDPYRGRLYSPDELYAGLDEGGYEATCDARIYAWARHEEAHHSVGATLASALHDHAITDALEELIDGRNVVGIMGGHAVRRGEQRFADAAWLGRTLTRAGRIVATGGGPGSMEAANLGAFLAPHDDDALAEALDILGRQPDFEHDVTAWAKAAFEVRSKWSESFGHSLGVPTWHYGHEPPNAFASEVAKFFRNSLREDVLLGRSNAGVAFLPGAAGTVQEIFTVATANFYADAGTGMPMVLVGRSYWTERFPAWQLLSELGKGRPMAEQLTLVDTVAEAAAVLCDA</sequence>
<dbReference type="PANTHER" id="PTHR43393:SF3">
    <property type="entry name" value="LYSINE DECARBOXYLASE-LIKE PROTEIN"/>
    <property type="match status" value="1"/>
</dbReference>
<comment type="caution">
    <text evidence="1">The sequence shown here is derived from an EMBL/GenBank/DDBJ whole genome shotgun (WGS) entry which is preliminary data.</text>
</comment>
<dbReference type="RefSeq" id="WP_205118624.1">
    <property type="nucleotide sequence ID" value="NZ_JAFBCM010000001.1"/>
</dbReference>
<dbReference type="InterPro" id="IPR052341">
    <property type="entry name" value="LOG_family_nucleotidases"/>
</dbReference>
<evidence type="ECO:0000313" key="1">
    <source>
        <dbReference type="EMBL" id="MFC3763754.1"/>
    </source>
</evidence>
<reference evidence="2" key="1">
    <citation type="journal article" date="2019" name="Int. J. Syst. Evol. Microbiol.">
        <title>The Global Catalogue of Microorganisms (GCM) 10K type strain sequencing project: providing services to taxonomists for standard genome sequencing and annotation.</title>
        <authorList>
            <consortium name="The Broad Institute Genomics Platform"/>
            <consortium name="The Broad Institute Genome Sequencing Center for Infectious Disease"/>
            <person name="Wu L."/>
            <person name="Ma J."/>
        </authorList>
    </citation>
    <scope>NUCLEOTIDE SEQUENCE [LARGE SCALE GENOMIC DNA]</scope>
    <source>
        <strain evidence="2">CGMCC 4.7241</strain>
    </source>
</reference>
<name>A0ABV7YHD7_9ACTN</name>
<dbReference type="SUPFAM" id="SSF102405">
    <property type="entry name" value="MCP/YpsA-like"/>
    <property type="match status" value="1"/>
</dbReference>
<dbReference type="PANTHER" id="PTHR43393">
    <property type="entry name" value="CYTOKININ RIBOSIDE 5'-MONOPHOSPHATE PHOSPHORIBOHYDROLASE"/>
    <property type="match status" value="1"/>
</dbReference>
<keyword evidence="1" id="KW-0326">Glycosidase</keyword>
<organism evidence="1 2">
    <name type="scientific">Tenggerimyces flavus</name>
    <dbReference type="NCBI Taxonomy" id="1708749"/>
    <lineage>
        <taxon>Bacteria</taxon>
        <taxon>Bacillati</taxon>
        <taxon>Actinomycetota</taxon>
        <taxon>Actinomycetes</taxon>
        <taxon>Propionibacteriales</taxon>
        <taxon>Nocardioidaceae</taxon>
        <taxon>Tenggerimyces</taxon>
    </lineage>
</organism>
<dbReference type="Proteomes" id="UP001595699">
    <property type="component" value="Unassembled WGS sequence"/>
</dbReference>
<dbReference type="Gene3D" id="3.40.50.450">
    <property type="match status" value="1"/>
</dbReference>
<proteinExistence type="predicted"/>
<evidence type="ECO:0000313" key="2">
    <source>
        <dbReference type="Proteomes" id="UP001595699"/>
    </source>
</evidence>
<protein>
    <submittedName>
        <fullName evidence="1">LOG family protein</fullName>
        <ecNumber evidence="1">3.2.2.-</ecNumber>
    </submittedName>
</protein>
<accession>A0ABV7YHD7</accession>
<keyword evidence="2" id="KW-1185">Reference proteome</keyword>
<dbReference type="EC" id="3.2.2.-" evidence="1"/>